<name>G1T7H2_RABIT</name>
<keyword evidence="4" id="KW-0732">Signal</keyword>
<dbReference type="InParanoid" id="G1T7H2"/>
<dbReference type="OMA" id="CICGLAT"/>
<reference evidence="5" key="2">
    <citation type="submission" date="2025-08" db="UniProtKB">
        <authorList>
            <consortium name="Ensembl"/>
        </authorList>
    </citation>
    <scope>IDENTIFICATION</scope>
    <source>
        <strain evidence="5">Thorbecke</strain>
    </source>
</reference>
<evidence type="ECO:0000313" key="5">
    <source>
        <dbReference type="Ensembl" id="ENSOCUP00000012447.2"/>
    </source>
</evidence>
<keyword evidence="6" id="KW-1185">Reference proteome</keyword>
<reference evidence="5 6" key="1">
    <citation type="journal article" date="2011" name="Nature">
        <title>A high-resolution map of human evolutionary constraint using 29 mammals.</title>
        <authorList>
            <person name="Lindblad-Toh K."/>
            <person name="Garber M."/>
            <person name="Zuk O."/>
            <person name="Lin M.F."/>
            <person name="Parker B.J."/>
            <person name="Washietl S."/>
            <person name="Kheradpour P."/>
            <person name="Ernst J."/>
            <person name="Jordan G."/>
            <person name="Mauceli E."/>
            <person name="Ward L.D."/>
            <person name="Lowe C.B."/>
            <person name="Holloway A.K."/>
            <person name="Clamp M."/>
            <person name="Gnerre S."/>
            <person name="Alfoldi J."/>
            <person name="Beal K."/>
            <person name="Chang J."/>
            <person name="Clawson H."/>
            <person name="Cuff J."/>
            <person name="Di Palma F."/>
            <person name="Fitzgerald S."/>
            <person name="Flicek P."/>
            <person name="Guttman M."/>
            <person name="Hubisz M.J."/>
            <person name="Jaffe D.B."/>
            <person name="Jungreis I."/>
            <person name="Kent W.J."/>
            <person name="Kostka D."/>
            <person name="Lara M."/>
            <person name="Martins A.L."/>
            <person name="Massingham T."/>
            <person name="Moltke I."/>
            <person name="Raney B.J."/>
            <person name="Rasmussen M.D."/>
            <person name="Robinson J."/>
            <person name="Stark A."/>
            <person name="Vilella A.J."/>
            <person name="Wen J."/>
            <person name="Xie X."/>
            <person name="Zody M.C."/>
            <person name="Baldwin J."/>
            <person name="Bloom T."/>
            <person name="Chin C.W."/>
            <person name="Heiman D."/>
            <person name="Nicol R."/>
            <person name="Nusbaum C."/>
            <person name="Young S."/>
            <person name="Wilkinson J."/>
            <person name="Worley K.C."/>
            <person name="Kovar C.L."/>
            <person name="Muzny D.M."/>
            <person name="Gibbs R.A."/>
            <person name="Cree A."/>
            <person name="Dihn H.H."/>
            <person name="Fowler G."/>
            <person name="Jhangiani S."/>
            <person name="Joshi V."/>
            <person name="Lee S."/>
            <person name="Lewis L.R."/>
            <person name="Nazareth L.V."/>
            <person name="Okwuonu G."/>
            <person name="Santibanez J."/>
            <person name="Warren W.C."/>
            <person name="Mardis E.R."/>
            <person name="Weinstock G.M."/>
            <person name="Wilson R.K."/>
            <person name="Delehaunty K."/>
            <person name="Dooling D."/>
            <person name="Fronik C."/>
            <person name="Fulton L."/>
            <person name="Fulton B."/>
            <person name="Graves T."/>
            <person name="Minx P."/>
            <person name="Sodergren E."/>
            <person name="Birney E."/>
            <person name="Margulies E.H."/>
            <person name="Herrero J."/>
            <person name="Green E.D."/>
            <person name="Haussler D."/>
            <person name="Siepel A."/>
            <person name="Goldman N."/>
            <person name="Pollard K.S."/>
            <person name="Pedersen J.S."/>
            <person name="Lander E.S."/>
            <person name="Kellis M."/>
        </authorList>
    </citation>
    <scope>NUCLEOTIDE SEQUENCE [LARGE SCALE GENOMIC DNA]</scope>
    <source>
        <strain evidence="6">Thorbecke</strain>
    </source>
</reference>
<dbReference type="Proteomes" id="UP000001811">
    <property type="component" value="Unplaced"/>
</dbReference>
<evidence type="ECO:0000256" key="4">
    <source>
        <dbReference type="SAM" id="SignalP"/>
    </source>
</evidence>
<dbReference type="FunCoup" id="G1T7H2">
    <property type="interactions" value="1"/>
</dbReference>
<evidence type="ECO:0008006" key="7">
    <source>
        <dbReference type="Google" id="ProtNLM"/>
    </source>
</evidence>
<keyword evidence="3" id="KW-0964">Secreted</keyword>
<accession>G1T7H2</accession>
<dbReference type="GeneTree" id="ENSGT00940000155073"/>
<organism evidence="5 6">
    <name type="scientific">Oryctolagus cuniculus</name>
    <name type="common">Rabbit</name>
    <dbReference type="NCBI Taxonomy" id="9986"/>
    <lineage>
        <taxon>Eukaryota</taxon>
        <taxon>Metazoa</taxon>
        <taxon>Chordata</taxon>
        <taxon>Craniata</taxon>
        <taxon>Vertebrata</taxon>
        <taxon>Euteleostomi</taxon>
        <taxon>Mammalia</taxon>
        <taxon>Eutheria</taxon>
        <taxon>Euarchontoglires</taxon>
        <taxon>Glires</taxon>
        <taxon>Lagomorpha</taxon>
        <taxon>Leporidae</taxon>
        <taxon>Oryctolagus</taxon>
    </lineage>
</organism>
<dbReference type="Pfam" id="PF01099">
    <property type="entry name" value="Uteroglobin"/>
    <property type="match status" value="1"/>
</dbReference>
<dbReference type="PROSITE" id="PS51311">
    <property type="entry name" value="SCGB"/>
    <property type="match status" value="1"/>
</dbReference>
<feature type="chain" id="PRO_5003422918" description="Secretoglobin family 1C member 1" evidence="4">
    <location>
        <begin position="24"/>
        <end position="95"/>
    </location>
</feature>
<comment type="subcellular location">
    <subcellularLocation>
        <location evidence="1">Secreted</location>
    </subcellularLocation>
</comment>
<dbReference type="PANTHER" id="PTHR10136">
    <property type="entry name" value="SECRETOGLOBIN FAMILY 1 MEMBER"/>
    <property type="match status" value="1"/>
</dbReference>
<evidence type="ECO:0000313" key="6">
    <source>
        <dbReference type="Proteomes" id="UP000001811"/>
    </source>
</evidence>
<feature type="signal peptide" evidence="4">
    <location>
        <begin position="1"/>
        <end position="23"/>
    </location>
</feature>
<evidence type="ECO:0000256" key="2">
    <source>
        <dbReference type="ARBA" id="ARBA00008650"/>
    </source>
</evidence>
<dbReference type="PaxDb" id="9986-ENSOCUP00000012447"/>
<dbReference type="PANTHER" id="PTHR10136:SF8">
    <property type="entry name" value="SECRETOGLOBIN FAMILY 1C MEMBER 1-RELATED"/>
    <property type="match status" value="1"/>
</dbReference>
<dbReference type="HOGENOM" id="CLU_184622_0_0_1"/>
<dbReference type="eggNOG" id="ENOG502SDMQ">
    <property type="taxonomic scope" value="Eukaryota"/>
</dbReference>
<comment type="similarity">
    <text evidence="2">Belongs to the secretoglobin family.</text>
</comment>
<dbReference type="InterPro" id="IPR016126">
    <property type="entry name" value="Secretoglobin"/>
</dbReference>
<sequence length="95" mass="10219">MKGNGALLLVVLTLFCVCGPATAEDDNEFFMEFLQTLLVGTTDELFEGPLGKYDVNEGARAALTELKSCLDGLQPVHKEDLLKLLMQVLGGEDGS</sequence>
<dbReference type="STRING" id="9986.ENSOCUP00000012447"/>
<reference evidence="5" key="3">
    <citation type="submission" date="2025-09" db="UniProtKB">
        <authorList>
            <consortium name="Ensembl"/>
        </authorList>
    </citation>
    <scope>IDENTIFICATION</scope>
    <source>
        <strain evidence="5">Thorbecke</strain>
    </source>
</reference>
<dbReference type="Ensembl" id="ENSOCUT00000014475.2">
    <property type="protein sequence ID" value="ENSOCUP00000012447.2"/>
    <property type="gene ID" value="ENSOCUG00000014481.2"/>
</dbReference>
<evidence type="ECO:0000256" key="1">
    <source>
        <dbReference type="ARBA" id="ARBA00004613"/>
    </source>
</evidence>
<proteinExistence type="inferred from homology"/>
<evidence type="ECO:0000256" key="3">
    <source>
        <dbReference type="ARBA" id="ARBA00022525"/>
    </source>
</evidence>
<protein>
    <recommendedName>
        <fullName evidence="7">Secretoglobin family 1C member 1</fullName>
    </recommendedName>
</protein>
<dbReference type="SUPFAM" id="SSF48201">
    <property type="entry name" value="Uteroglobin-like"/>
    <property type="match status" value="1"/>
</dbReference>
<dbReference type="InterPro" id="IPR035960">
    <property type="entry name" value="Secretoglobin_sf"/>
</dbReference>
<dbReference type="GO" id="GO:0005576">
    <property type="term" value="C:extracellular region"/>
    <property type="evidence" value="ECO:0007669"/>
    <property type="project" value="UniProtKB-SubCell"/>
</dbReference>
<dbReference type="Bgee" id="ENSOCUG00000014481">
    <property type="expression patterns" value="Expressed in testis and 7 other cell types or tissues"/>
</dbReference>
<dbReference type="AlphaFoldDB" id="G1T7H2"/>
<dbReference type="InterPro" id="IPR043215">
    <property type="entry name" value="Secretoglobin_1C-like"/>
</dbReference>